<evidence type="ECO:0000313" key="3">
    <source>
        <dbReference type="Proteomes" id="UP000321026"/>
    </source>
</evidence>
<gene>
    <name evidence="2" type="ORF">E6Q11_06250</name>
</gene>
<evidence type="ECO:0000259" key="1">
    <source>
        <dbReference type="Pfam" id="PF18352"/>
    </source>
</evidence>
<dbReference type="Pfam" id="PF18352">
    <property type="entry name" value="Gp138_N"/>
    <property type="match status" value="1"/>
</dbReference>
<sequence length="219" mass="23907">MTQTPSLAQLLKHAIEGRLLDVHTALIAKVESYDAAKQLVNVAPVLKRSIENMNGEWVTEQLPVLCDVPVLFPRAGGFFITFPIQPGDFVQIIFNETDIEAWLEDKEPTISHTKRFTLQGAVALPGIFPQAMALTDAHESNLVLGKEQGLQIHIDDQRIRLGSQDANEALAIASKVQEELDRIKSAFHGHTHAPPGGAIKPSDRIIVSTDIAAKSVVAQ</sequence>
<reference evidence="2 3" key="1">
    <citation type="submission" date="2018-09" db="EMBL/GenBank/DDBJ databases">
        <title>Metagenome Assembled Genomes from an Advanced Water Purification Facility.</title>
        <authorList>
            <person name="Stamps B.W."/>
            <person name="Spear J.R."/>
        </authorList>
    </citation>
    <scope>NUCLEOTIDE SEQUENCE [LARGE SCALE GENOMIC DNA]</scope>
    <source>
        <strain evidence="2">Bin_63_2</strain>
    </source>
</reference>
<dbReference type="InterPro" id="IPR037026">
    <property type="entry name" value="Vgr_OB-fold_dom_sf"/>
</dbReference>
<accession>A0A5C7J2Y2</accession>
<dbReference type="EMBL" id="SSDS01000097">
    <property type="protein sequence ID" value="TXG75881.1"/>
    <property type="molecule type" value="Genomic_DNA"/>
</dbReference>
<dbReference type="AlphaFoldDB" id="A0A5C7J2Y2"/>
<name>A0A5C7J2Y2_9BACT</name>
<proteinExistence type="predicted"/>
<dbReference type="Proteomes" id="UP000321026">
    <property type="component" value="Unassembled WGS sequence"/>
</dbReference>
<comment type="caution">
    <text evidence="2">The sequence shown here is derived from an EMBL/GenBank/DDBJ whole genome shotgun (WGS) entry which is preliminary data.</text>
</comment>
<feature type="domain" description="Phage protein Gp138 N-terminal" evidence="1">
    <location>
        <begin position="28"/>
        <end position="126"/>
    </location>
</feature>
<organism evidence="2 3">
    <name type="scientific">Candidatus Dojkabacteria bacterium</name>
    <dbReference type="NCBI Taxonomy" id="2099670"/>
    <lineage>
        <taxon>Bacteria</taxon>
        <taxon>Candidatus Dojkabacteria</taxon>
    </lineage>
</organism>
<dbReference type="InterPro" id="IPR041599">
    <property type="entry name" value="Gp138_N"/>
</dbReference>
<protein>
    <recommendedName>
        <fullName evidence="1">Phage protein Gp138 N-terminal domain-containing protein</fullName>
    </recommendedName>
</protein>
<evidence type="ECO:0000313" key="2">
    <source>
        <dbReference type="EMBL" id="TXG75881.1"/>
    </source>
</evidence>
<dbReference type="Gene3D" id="2.40.50.230">
    <property type="entry name" value="Gp5 N-terminal domain"/>
    <property type="match status" value="1"/>
</dbReference>